<evidence type="ECO:0000256" key="5">
    <source>
        <dbReference type="ARBA" id="ARBA00022692"/>
    </source>
</evidence>
<keyword evidence="5 10" id="KW-0812">Transmembrane</keyword>
<keyword evidence="4" id="KW-0406">Ion transport</keyword>
<dbReference type="FunFam" id="2.60.40.1120:FF:000003">
    <property type="entry name" value="Outer membrane protein Omp121"/>
    <property type="match status" value="1"/>
</dbReference>
<proteinExistence type="inferred from homology"/>
<dbReference type="Gene3D" id="2.170.130.10">
    <property type="entry name" value="TonB-dependent receptor, plug domain"/>
    <property type="match status" value="1"/>
</dbReference>
<dbReference type="EMBL" id="QSJP01000011">
    <property type="protein sequence ID" value="RHD87321.1"/>
    <property type="molecule type" value="Genomic_DNA"/>
</dbReference>
<evidence type="ECO:0000259" key="12">
    <source>
        <dbReference type="SMART" id="SM00965"/>
    </source>
</evidence>
<evidence type="ECO:0000256" key="4">
    <source>
        <dbReference type="ARBA" id="ARBA00022496"/>
    </source>
</evidence>
<dbReference type="InterPro" id="IPR023996">
    <property type="entry name" value="TonB-dep_OMP_SusC/RagA"/>
</dbReference>
<dbReference type="Pfam" id="PF00593">
    <property type="entry name" value="TonB_dep_Rec_b-barrel"/>
    <property type="match status" value="1"/>
</dbReference>
<evidence type="ECO:0000256" key="10">
    <source>
        <dbReference type="PROSITE-ProRule" id="PRU01360"/>
    </source>
</evidence>
<keyword evidence="6" id="KW-0408">Iron</keyword>
<dbReference type="PROSITE" id="PS52016">
    <property type="entry name" value="TONB_DEPENDENT_REC_3"/>
    <property type="match status" value="1"/>
</dbReference>
<dbReference type="AlphaFoldDB" id="A0A173U2Y4"/>
<keyword evidence="2 10" id="KW-0813">Transport</keyword>
<dbReference type="InterPro" id="IPR012910">
    <property type="entry name" value="Plug_dom"/>
</dbReference>
<dbReference type="Proteomes" id="UP000284785">
    <property type="component" value="Unassembled WGS sequence"/>
</dbReference>
<dbReference type="SMART" id="SM00965">
    <property type="entry name" value="STN"/>
    <property type="match status" value="1"/>
</dbReference>
<evidence type="ECO:0000256" key="2">
    <source>
        <dbReference type="ARBA" id="ARBA00022448"/>
    </source>
</evidence>
<dbReference type="Pfam" id="PF13715">
    <property type="entry name" value="CarbopepD_reg_2"/>
    <property type="match status" value="1"/>
</dbReference>
<dbReference type="SUPFAM" id="SSF49464">
    <property type="entry name" value="Carboxypeptidase regulatory domain-like"/>
    <property type="match status" value="1"/>
</dbReference>
<name>A0A173U2Y4_BACT4</name>
<dbReference type="InterPro" id="IPR000531">
    <property type="entry name" value="Beta-barrel_TonB"/>
</dbReference>
<dbReference type="Pfam" id="PF07715">
    <property type="entry name" value="Plug"/>
    <property type="match status" value="1"/>
</dbReference>
<dbReference type="GO" id="GO:0009279">
    <property type="term" value="C:cell outer membrane"/>
    <property type="evidence" value="ECO:0007669"/>
    <property type="project" value="UniProtKB-SubCell"/>
</dbReference>
<evidence type="ECO:0000256" key="11">
    <source>
        <dbReference type="RuleBase" id="RU003357"/>
    </source>
</evidence>
<keyword evidence="4" id="KW-0410">Iron transport</keyword>
<keyword evidence="8 10" id="KW-0472">Membrane</keyword>
<dbReference type="InterPro" id="IPR023997">
    <property type="entry name" value="TonB-dep_OMP_SusC/RagA_CS"/>
</dbReference>
<keyword evidence="3 10" id="KW-1134">Transmembrane beta strand</keyword>
<protein>
    <submittedName>
        <fullName evidence="13">SusC/RagA family TonB-linked outer membrane protein</fullName>
    </submittedName>
</protein>
<dbReference type="NCBIfam" id="TIGR04057">
    <property type="entry name" value="SusC_RagA_signa"/>
    <property type="match status" value="1"/>
</dbReference>
<keyword evidence="9 10" id="KW-0998">Cell outer membrane</keyword>
<dbReference type="GO" id="GO:0006826">
    <property type="term" value="P:iron ion transport"/>
    <property type="evidence" value="ECO:0007669"/>
    <property type="project" value="UniProtKB-KW"/>
</dbReference>
<evidence type="ECO:0000256" key="7">
    <source>
        <dbReference type="ARBA" id="ARBA00023077"/>
    </source>
</evidence>
<comment type="caution">
    <text evidence="13">The sequence shown here is derived from an EMBL/GenBank/DDBJ whole genome shotgun (WGS) entry which is preliminary data.</text>
</comment>
<evidence type="ECO:0000313" key="13">
    <source>
        <dbReference type="EMBL" id="RHD87321.1"/>
    </source>
</evidence>
<dbReference type="NCBIfam" id="TIGR04056">
    <property type="entry name" value="OMP_RagA_SusC"/>
    <property type="match status" value="1"/>
</dbReference>
<evidence type="ECO:0000313" key="14">
    <source>
        <dbReference type="Proteomes" id="UP000284785"/>
    </source>
</evidence>
<comment type="subcellular location">
    <subcellularLocation>
        <location evidence="1 10">Cell outer membrane</location>
        <topology evidence="1 10">Multi-pass membrane protein</topology>
    </subcellularLocation>
</comment>
<dbReference type="FunFam" id="2.170.130.10:FF:000009">
    <property type="entry name" value="SusC/RagA family TonB-linked outer membrane protein"/>
    <property type="match status" value="1"/>
</dbReference>
<evidence type="ECO:0000256" key="3">
    <source>
        <dbReference type="ARBA" id="ARBA00022452"/>
    </source>
</evidence>
<feature type="domain" description="Secretin/TonB short N-terminal" evidence="12">
    <location>
        <begin position="75"/>
        <end position="126"/>
    </location>
</feature>
<dbReference type="InterPro" id="IPR037066">
    <property type="entry name" value="Plug_dom_sf"/>
</dbReference>
<comment type="similarity">
    <text evidence="10 11">Belongs to the TonB-dependent receptor family.</text>
</comment>
<evidence type="ECO:0000256" key="8">
    <source>
        <dbReference type="ARBA" id="ARBA00023136"/>
    </source>
</evidence>
<accession>A0A173U2Y4</accession>
<dbReference type="Gene3D" id="2.40.170.20">
    <property type="entry name" value="TonB-dependent receptor, beta-barrel domain"/>
    <property type="match status" value="1"/>
</dbReference>
<dbReference type="SUPFAM" id="SSF56935">
    <property type="entry name" value="Porins"/>
    <property type="match status" value="1"/>
</dbReference>
<dbReference type="Gene3D" id="2.60.40.1120">
    <property type="entry name" value="Carboxypeptidase-like, regulatory domain"/>
    <property type="match status" value="1"/>
</dbReference>
<organism evidence="13 14">
    <name type="scientific">Bacteroides thetaiotaomicron</name>
    <dbReference type="NCBI Taxonomy" id="818"/>
    <lineage>
        <taxon>Bacteria</taxon>
        <taxon>Pseudomonadati</taxon>
        <taxon>Bacteroidota</taxon>
        <taxon>Bacteroidia</taxon>
        <taxon>Bacteroidales</taxon>
        <taxon>Bacteroidaceae</taxon>
        <taxon>Bacteroides</taxon>
    </lineage>
</organism>
<evidence type="ECO:0000256" key="9">
    <source>
        <dbReference type="ARBA" id="ARBA00023237"/>
    </source>
</evidence>
<evidence type="ECO:0000256" key="1">
    <source>
        <dbReference type="ARBA" id="ARBA00004571"/>
    </source>
</evidence>
<dbReference type="InterPro" id="IPR036942">
    <property type="entry name" value="Beta-barrel_TonB_sf"/>
</dbReference>
<dbReference type="InterPro" id="IPR008969">
    <property type="entry name" value="CarboxyPept-like_regulatory"/>
</dbReference>
<reference evidence="13 14" key="1">
    <citation type="submission" date="2018-08" db="EMBL/GenBank/DDBJ databases">
        <title>A genome reference for cultivated species of the human gut microbiota.</title>
        <authorList>
            <person name="Zou Y."/>
            <person name="Xue W."/>
            <person name="Luo G."/>
        </authorList>
    </citation>
    <scope>NUCLEOTIDE SEQUENCE [LARGE SCALE GENOMIC DNA]</scope>
    <source>
        <strain evidence="13 14">AM30-26</strain>
    </source>
</reference>
<keyword evidence="7 11" id="KW-0798">TonB box</keyword>
<dbReference type="InterPro" id="IPR039426">
    <property type="entry name" value="TonB-dep_rcpt-like"/>
</dbReference>
<gene>
    <name evidence="13" type="ORF">DW780_13570</name>
</gene>
<sequence>MQNNFSIQVLRVVKSFWLTSKKIPRTMRLVILFLFCFVGLTNATDSYAQSAKVTMNVRNQTVEDVLRAIEKQTEFSFFYNNAHINLKRLVTISANRNDIFKVLDEVFKNTNVEYKVIDKKIILSTELASVEQAHQEKVKVSGRVVDAAGEPVIGASVIEKGSSNGTITDMDGNFILNVGSKDAILEISYIGYQGQSLKVTPGKTLSVVLKEDTQSLDEVVVVGFGVQKKANLTGAVSQVKMDDVLGSRPVVNAMSALQGAMPGLQITPNNDAAGPGQSKSFNIRGTTSINGGGPLVLIDNVPGDIDMLNPEDIESVSVLKDAASAAIYGARAAFGVILVTTKKAKKGDGFHVNYNNNFGFQSSINRPEQADGLEWMQAYLDGEFNAGKYYTGQDIKTWMNYLTEYRKNPGKFQTTGDGVYVDPETGLNYYLNEKDLYANMLDDYGFLQAHNVSLSGGTDKLAYRLSLGYNSEQGILITDKDRYKRLSGSAYISAEITSWLTQSVDIRYAQSDKNMPVTSDKTGLYDMRLPVVYPEGSLTLPDGTSLMTNTPSNVLRMATDNNTIRDNARILSKTVLKPLKGLEVAFEYTFDKTWSNQNVNKASIDYTTVELAKIQTATTSSLETTHQSTDYNAINLYANYRYSWNDTHNLSLMGGFNQESSDWKKLYTYSYDMINEKYPSHSTATGENKVITDDHRVYTVRGAFYRINYDYKGKYLFETNGRYDGSSKFPKKNRFGFFPSVSVGWNIARENFMKPVAGDWLSDLKLRGTWGQIGNQGIDPYKFVPTMSQVEKKDVAWLVNGAKPLTLNAPGLVSDSFTWETVETLDFGFDITALNGRLQSTFDWYRRDTKDMLAPGAELPSVVGASAPLQNTADLRTKGWELSLTWRDRIGAWGYNVGFNLYDSKTVVTKYHNESKIILKSDGTNNYYEGYEIGSIWGYVTDGYYTADDFEDTNTWKLKEGVVTVDGVSPRPGDIKYQNLRDDGSSTNRIDTGDGTFDNPGDRKIIGNNSLRLQYGINLGVNYKGFDLSVLLQGVGKRDVWISDARRWPFNSGQFGSLFKDQLDYWKPVDSANGDWTAANPNAEYFRIYGQGNNSSYNTRAQTKYLMNGSYLRVKNVTLSYNFPKSWLAPITLTSLKAFVSCENLHTFTKLMKGYDPERLSWGYPFYRTISFGFNVTL</sequence>
<evidence type="ECO:0000256" key="6">
    <source>
        <dbReference type="ARBA" id="ARBA00023004"/>
    </source>
</evidence>
<dbReference type="InterPro" id="IPR011662">
    <property type="entry name" value="Secretin/TonB_short_N"/>
</dbReference>